<organism evidence="1">
    <name type="scientific">Lepeophtheirus salmonis</name>
    <name type="common">Salmon louse</name>
    <name type="synonym">Caligus salmonis</name>
    <dbReference type="NCBI Taxonomy" id="72036"/>
    <lineage>
        <taxon>Eukaryota</taxon>
        <taxon>Metazoa</taxon>
        <taxon>Ecdysozoa</taxon>
        <taxon>Arthropoda</taxon>
        <taxon>Crustacea</taxon>
        <taxon>Multicrustacea</taxon>
        <taxon>Hexanauplia</taxon>
        <taxon>Copepoda</taxon>
        <taxon>Siphonostomatoida</taxon>
        <taxon>Caligidae</taxon>
        <taxon>Lepeophtheirus</taxon>
    </lineage>
</organism>
<sequence>QFQECFVGEQLSCHSVSLDQLQSAVTRKEGEKEISKDIGKNYSDVDLSFYRESNKDLQL</sequence>
<feature type="non-terminal residue" evidence="1">
    <location>
        <position position="1"/>
    </location>
</feature>
<accession>A0A0K2U290</accession>
<reference evidence="1" key="1">
    <citation type="submission" date="2014-05" db="EMBL/GenBank/DDBJ databases">
        <authorList>
            <person name="Chronopoulou M."/>
        </authorList>
    </citation>
    <scope>NUCLEOTIDE SEQUENCE</scope>
    <source>
        <tissue evidence="1">Whole organism</tissue>
    </source>
</reference>
<evidence type="ECO:0000313" key="1">
    <source>
        <dbReference type="EMBL" id="CDW32220.1"/>
    </source>
</evidence>
<dbReference type="AlphaFoldDB" id="A0A0K2U290"/>
<name>A0A0K2U290_LEPSM</name>
<proteinExistence type="predicted"/>
<protein>
    <submittedName>
        <fullName evidence="1">Uncharacterized protein</fullName>
    </submittedName>
</protein>
<dbReference type="EMBL" id="HACA01014859">
    <property type="protein sequence ID" value="CDW32220.1"/>
    <property type="molecule type" value="Transcribed_RNA"/>
</dbReference>